<evidence type="ECO:0000313" key="8">
    <source>
        <dbReference type="Proteomes" id="UP000268162"/>
    </source>
</evidence>
<evidence type="ECO:0000256" key="5">
    <source>
        <dbReference type="RuleBase" id="RU003801"/>
    </source>
</evidence>
<comment type="similarity">
    <text evidence="1 5">Belongs to the carnitine/choline acetyltransferase family.</text>
</comment>
<dbReference type="STRING" id="215637.A0A4P9ZWQ2"/>
<dbReference type="InterPro" id="IPR000542">
    <property type="entry name" value="Carn_acyl_trans"/>
</dbReference>
<dbReference type="Proteomes" id="UP000268162">
    <property type="component" value="Unassembled WGS sequence"/>
</dbReference>
<feature type="active site" description="Proton acceptor" evidence="4">
    <location>
        <position position="305"/>
    </location>
</feature>
<name>A0A4P9ZWQ2_9FUNG</name>
<dbReference type="PANTHER" id="PTHR22589:SF103">
    <property type="entry name" value="CARNITINE O-ACETYL-TRANSFERASE, ISOFORM A-RELATED"/>
    <property type="match status" value="1"/>
</dbReference>
<evidence type="ECO:0000256" key="3">
    <source>
        <dbReference type="ARBA" id="ARBA00023315"/>
    </source>
</evidence>
<reference evidence="8" key="1">
    <citation type="journal article" date="2018" name="Nat. Microbiol.">
        <title>Leveraging single-cell genomics to expand the fungal tree of life.</title>
        <authorList>
            <person name="Ahrendt S.R."/>
            <person name="Quandt C.A."/>
            <person name="Ciobanu D."/>
            <person name="Clum A."/>
            <person name="Salamov A."/>
            <person name="Andreopoulos B."/>
            <person name="Cheng J.F."/>
            <person name="Woyke T."/>
            <person name="Pelin A."/>
            <person name="Henrissat B."/>
            <person name="Reynolds N.K."/>
            <person name="Benny G.L."/>
            <person name="Smith M.E."/>
            <person name="James T.Y."/>
            <person name="Grigoriev I.V."/>
        </authorList>
    </citation>
    <scope>NUCLEOTIDE SEQUENCE [LARGE SCALE GENOMIC DNA]</scope>
    <source>
        <strain evidence="8">RSA 468</strain>
    </source>
</reference>
<dbReference type="PANTHER" id="PTHR22589">
    <property type="entry name" value="CARNITINE O-ACYLTRANSFERASE"/>
    <property type="match status" value="1"/>
</dbReference>
<sequence length="594" mass="66201">LPALPLPDLAQTCERYLSSVRPLVSDEAYQRTEQAVAEFLASEEGEGPGAVLQHRLAAHKDRVDADPACRNWLEAWWNEYAYFSNRVSNCFYVNFFFGLRDDPRNPSQLQRAASLTQAALQFRRQVVRNELTPDKVRTTLLCMFQYRYLFNTCRYPATPLDYTRRHEAPTGTPDYTHIAVTCRGQVYVMDTVHPAATAEEEPVPLSMDELAQRSHGISILTSGTRDQWAADRTALLAVDPANADHLFRLESAAFLVALEDEAYPATREEFARECWHGKTGENRFHDKCFQLLVFGNGRAGFSGEHSLSDGTTALRLCRYLLTEEEAAPLAQVPGPGDEGPSATGFAHLALAVDPAVADRIRRAHVRFQAEVAAHQVGVLEFDTFGKDRIKKLRCSPDAFVQMAIQLAYYRMHGTCRATYESTATKKYSHGRTETARSVSMDALRFVQAMDQPLRTANENGNVTEEPVDRAALCQVAIATHSRAIAQCADGAGIDRHLLGLKFCLRADESVPALFADPSFSTTNHWYLSTSQISDELIEEYGWGEVVPDGYGIAYMIKEKSLHFNVAALAPMRAKALAHHLQLALVDMYALLSND</sequence>
<keyword evidence="8" id="KW-1185">Reference proteome</keyword>
<keyword evidence="2 5" id="KW-0808">Transferase</keyword>
<dbReference type="Pfam" id="PF00755">
    <property type="entry name" value="Carn_acyltransf"/>
    <property type="match status" value="1"/>
</dbReference>
<organism evidence="7 8">
    <name type="scientific">Dimargaris cristalligena</name>
    <dbReference type="NCBI Taxonomy" id="215637"/>
    <lineage>
        <taxon>Eukaryota</taxon>
        <taxon>Fungi</taxon>
        <taxon>Fungi incertae sedis</taxon>
        <taxon>Zoopagomycota</taxon>
        <taxon>Kickxellomycotina</taxon>
        <taxon>Dimargaritomycetes</taxon>
        <taxon>Dimargaritales</taxon>
        <taxon>Dimargaritaceae</taxon>
        <taxon>Dimargaris</taxon>
    </lineage>
</organism>
<evidence type="ECO:0000256" key="4">
    <source>
        <dbReference type="PIRSR" id="PIRSR600542-1"/>
    </source>
</evidence>
<dbReference type="Gene3D" id="3.30.559.10">
    <property type="entry name" value="Chloramphenicol acetyltransferase-like domain"/>
    <property type="match status" value="1"/>
</dbReference>
<proteinExistence type="inferred from homology"/>
<evidence type="ECO:0000256" key="2">
    <source>
        <dbReference type="ARBA" id="ARBA00022679"/>
    </source>
</evidence>
<accession>A0A4P9ZWQ2</accession>
<gene>
    <name evidence="7" type="ORF">BJ085DRAFT_6693</name>
</gene>
<keyword evidence="3 5" id="KW-0012">Acyltransferase</keyword>
<evidence type="ECO:0000259" key="6">
    <source>
        <dbReference type="Pfam" id="PF00755"/>
    </source>
</evidence>
<feature type="non-terminal residue" evidence="7">
    <location>
        <position position="594"/>
    </location>
</feature>
<feature type="non-terminal residue" evidence="7">
    <location>
        <position position="1"/>
    </location>
</feature>
<dbReference type="GO" id="GO:0004092">
    <property type="term" value="F:carnitine O-acetyltransferase activity"/>
    <property type="evidence" value="ECO:0007669"/>
    <property type="project" value="TreeGrafter"/>
</dbReference>
<dbReference type="InterPro" id="IPR023213">
    <property type="entry name" value="CAT-like_dom_sf"/>
</dbReference>
<dbReference type="SUPFAM" id="SSF52777">
    <property type="entry name" value="CoA-dependent acyltransferases"/>
    <property type="match status" value="2"/>
</dbReference>
<dbReference type="AlphaFoldDB" id="A0A4P9ZWQ2"/>
<feature type="domain" description="Choline/carnitine acyltransferase" evidence="6">
    <location>
        <begin position="4"/>
        <end position="580"/>
    </location>
</feature>
<dbReference type="GO" id="GO:0005777">
    <property type="term" value="C:peroxisome"/>
    <property type="evidence" value="ECO:0007669"/>
    <property type="project" value="TreeGrafter"/>
</dbReference>
<dbReference type="InterPro" id="IPR042231">
    <property type="entry name" value="Cho/carn_acyl_trans_2"/>
</dbReference>
<dbReference type="GO" id="GO:0005739">
    <property type="term" value="C:mitochondrion"/>
    <property type="evidence" value="ECO:0007669"/>
    <property type="project" value="TreeGrafter"/>
</dbReference>
<dbReference type="Gene3D" id="3.30.559.70">
    <property type="entry name" value="Choline/Carnitine o-acyltransferase, domain 2"/>
    <property type="match status" value="1"/>
</dbReference>
<dbReference type="GO" id="GO:0009437">
    <property type="term" value="P:carnitine metabolic process"/>
    <property type="evidence" value="ECO:0007669"/>
    <property type="project" value="TreeGrafter"/>
</dbReference>
<evidence type="ECO:0000256" key="1">
    <source>
        <dbReference type="ARBA" id="ARBA00005232"/>
    </source>
</evidence>
<dbReference type="InterPro" id="IPR039551">
    <property type="entry name" value="Cho/carn_acyl_trans"/>
</dbReference>
<evidence type="ECO:0000313" key="7">
    <source>
        <dbReference type="EMBL" id="RKP38057.1"/>
    </source>
</evidence>
<dbReference type="PROSITE" id="PS00440">
    <property type="entry name" value="ACYLTRANSF_C_2"/>
    <property type="match status" value="1"/>
</dbReference>
<protein>
    <submittedName>
        <fullName evidence="7">Acyltransferase ChoActase/COT/CPT</fullName>
    </submittedName>
</protein>
<dbReference type="EMBL" id="ML002410">
    <property type="protein sequence ID" value="RKP38057.1"/>
    <property type="molecule type" value="Genomic_DNA"/>
</dbReference>